<keyword evidence="1" id="KW-0472">Membrane</keyword>
<comment type="caution">
    <text evidence="2">The sequence shown here is derived from an EMBL/GenBank/DDBJ whole genome shotgun (WGS) entry which is preliminary data.</text>
</comment>
<reference evidence="2 3" key="1">
    <citation type="submission" date="2019-04" db="EMBL/GenBank/DDBJ databases">
        <title>Sphingomonas psychrotolerans sp. nov., isolated from soil in the Tianshan Mountains, Xinjiang, China.</title>
        <authorList>
            <person name="Luo Y."/>
            <person name="Sheng H."/>
        </authorList>
    </citation>
    <scope>NUCLEOTIDE SEQUENCE [LARGE SCALE GENOMIC DNA]</scope>
    <source>
        <strain evidence="2 3">ZFGT-11</strain>
    </source>
</reference>
<keyword evidence="3" id="KW-1185">Reference proteome</keyword>
<dbReference type="PANTHER" id="PTHR35813:SF1">
    <property type="entry name" value="INNER MEMBRANE PROTEIN YBAN"/>
    <property type="match status" value="1"/>
</dbReference>
<dbReference type="AlphaFoldDB" id="A0A4S1X297"/>
<dbReference type="InterPro" id="IPR007401">
    <property type="entry name" value="DUF454"/>
</dbReference>
<name>A0A4S1X297_9SPHN</name>
<dbReference type="Proteomes" id="UP000306147">
    <property type="component" value="Unassembled WGS sequence"/>
</dbReference>
<dbReference type="GO" id="GO:0005886">
    <property type="term" value="C:plasma membrane"/>
    <property type="evidence" value="ECO:0007669"/>
    <property type="project" value="TreeGrafter"/>
</dbReference>
<evidence type="ECO:0000313" key="2">
    <source>
        <dbReference type="EMBL" id="TGX49117.1"/>
    </source>
</evidence>
<gene>
    <name evidence="2" type="ORF">E5A73_19940</name>
</gene>
<organism evidence="2 3">
    <name type="scientific">Sphingomonas gei</name>
    <dbReference type="NCBI Taxonomy" id="1395960"/>
    <lineage>
        <taxon>Bacteria</taxon>
        <taxon>Pseudomonadati</taxon>
        <taxon>Pseudomonadota</taxon>
        <taxon>Alphaproteobacteria</taxon>
        <taxon>Sphingomonadales</taxon>
        <taxon>Sphingomonadaceae</taxon>
        <taxon>Sphingomonas</taxon>
    </lineage>
</organism>
<evidence type="ECO:0000313" key="3">
    <source>
        <dbReference type="Proteomes" id="UP000306147"/>
    </source>
</evidence>
<dbReference type="Pfam" id="PF04304">
    <property type="entry name" value="DUF454"/>
    <property type="match status" value="1"/>
</dbReference>
<dbReference type="OrthoDB" id="9816293at2"/>
<sequence>MPVSFEPVGAPLTKRGRAVRSLWLTLGLVLVGVGFVGLFVPLLPTIDFLLLALPCFAKSSPRLEGWLLNHKRFGPPIRAWQAERAVPMHAKIFACVGMSLGYTSFCLVAHPRWPIAASIAGLLIATCIWIVRRPAPSETVGEKPTQTI</sequence>
<protein>
    <submittedName>
        <fullName evidence="2">DUF454 domain-containing protein</fullName>
    </submittedName>
</protein>
<keyword evidence="1" id="KW-0812">Transmembrane</keyword>
<feature type="transmembrane region" description="Helical" evidence="1">
    <location>
        <begin position="21"/>
        <end position="43"/>
    </location>
</feature>
<proteinExistence type="predicted"/>
<dbReference type="EMBL" id="SRXT01000009">
    <property type="protein sequence ID" value="TGX49117.1"/>
    <property type="molecule type" value="Genomic_DNA"/>
</dbReference>
<feature type="transmembrane region" description="Helical" evidence="1">
    <location>
        <begin position="113"/>
        <end position="131"/>
    </location>
</feature>
<dbReference type="PANTHER" id="PTHR35813">
    <property type="entry name" value="INNER MEMBRANE PROTEIN YBAN"/>
    <property type="match status" value="1"/>
</dbReference>
<evidence type="ECO:0000256" key="1">
    <source>
        <dbReference type="SAM" id="Phobius"/>
    </source>
</evidence>
<accession>A0A4S1X297</accession>
<keyword evidence="1" id="KW-1133">Transmembrane helix</keyword>